<sequence length="96" mass="11181">MRSKRSPRGRRKVLLTRGRKLRIRQINLSNLPNNNNSVSESLRTSVERKLEELQRILPDACNEINMDTLFQMTADYIFLLEAKVSLLQNLSTFYGV</sequence>
<dbReference type="OrthoDB" id="1363133at2759"/>
<keyword evidence="1" id="KW-0805">Transcription regulation</keyword>
<dbReference type="Proteomes" id="UP000187203">
    <property type="component" value="Unassembled WGS sequence"/>
</dbReference>
<dbReference type="InterPro" id="IPR044660">
    <property type="entry name" value="IBH1-like"/>
</dbReference>
<gene>
    <name evidence="3" type="ORF">COLO4_06805</name>
</gene>
<reference evidence="4" key="1">
    <citation type="submission" date="2013-09" db="EMBL/GenBank/DDBJ databases">
        <title>Corchorus olitorius genome sequencing.</title>
        <authorList>
            <person name="Alam M."/>
            <person name="Haque M.S."/>
            <person name="Islam M.S."/>
            <person name="Emdad E.M."/>
            <person name="Islam M.M."/>
            <person name="Ahmed B."/>
            <person name="Halim A."/>
            <person name="Hossen Q.M.M."/>
            <person name="Hossain M.Z."/>
            <person name="Ahmed R."/>
            <person name="Khan M.M."/>
            <person name="Islam R."/>
            <person name="Rashid M.M."/>
            <person name="Khan S.A."/>
            <person name="Rahman M.S."/>
            <person name="Alam M."/>
            <person name="Yahiya A.S."/>
            <person name="Khan M.S."/>
            <person name="Azam M.S."/>
            <person name="Haque T."/>
            <person name="Lashkar M.Z.H."/>
            <person name="Akhand A.I."/>
            <person name="Morshed G."/>
            <person name="Roy S."/>
            <person name="Uddin K.S."/>
            <person name="Rabeya T."/>
            <person name="Hossain A.S."/>
            <person name="Chowdhury A."/>
            <person name="Snigdha A.R."/>
            <person name="Mortoza M.S."/>
            <person name="Matin S.A."/>
            <person name="Hoque S.M.E."/>
            <person name="Islam M.K."/>
            <person name="Roy D.K."/>
            <person name="Haider R."/>
            <person name="Moosa M.M."/>
            <person name="Elias S.M."/>
            <person name="Hasan A.M."/>
            <person name="Jahan S."/>
            <person name="Shafiuddin M."/>
            <person name="Mahmood N."/>
            <person name="Shommy N.S."/>
        </authorList>
    </citation>
    <scope>NUCLEOTIDE SEQUENCE [LARGE SCALE GENOMIC DNA]</scope>
    <source>
        <strain evidence="4">cv. O-4</strain>
    </source>
</reference>
<dbReference type="PANTHER" id="PTHR33124">
    <property type="entry name" value="TRANSCRIPTION FACTOR IBH1-LIKE 1"/>
    <property type="match status" value="1"/>
</dbReference>
<proteinExistence type="predicted"/>
<comment type="caution">
    <text evidence="3">The sequence shown here is derived from an EMBL/GenBank/DDBJ whole genome shotgun (WGS) entry which is preliminary data.</text>
</comment>
<dbReference type="PANTHER" id="PTHR33124:SF9">
    <property type="entry name" value="TRANSCRIPTION FACTOR"/>
    <property type="match status" value="1"/>
</dbReference>
<keyword evidence="4" id="KW-1185">Reference proteome</keyword>
<evidence type="ECO:0008006" key="5">
    <source>
        <dbReference type="Google" id="ProtNLM"/>
    </source>
</evidence>
<accession>A0A1R3KLV4</accession>
<dbReference type="EMBL" id="AWUE01012915">
    <property type="protein sequence ID" value="OMP08066.1"/>
    <property type="molecule type" value="Genomic_DNA"/>
</dbReference>
<protein>
    <recommendedName>
        <fullName evidence="5">BHLH domain-containing protein</fullName>
    </recommendedName>
</protein>
<evidence type="ECO:0000313" key="4">
    <source>
        <dbReference type="Proteomes" id="UP000187203"/>
    </source>
</evidence>
<organism evidence="3 4">
    <name type="scientific">Corchorus olitorius</name>
    <dbReference type="NCBI Taxonomy" id="93759"/>
    <lineage>
        <taxon>Eukaryota</taxon>
        <taxon>Viridiplantae</taxon>
        <taxon>Streptophyta</taxon>
        <taxon>Embryophyta</taxon>
        <taxon>Tracheophyta</taxon>
        <taxon>Spermatophyta</taxon>
        <taxon>Magnoliopsida</taxon>
        <taxon>eudicotyledons</taxon>
        <taxon>Gunneridae</taxon>
        <taxon>Pentapetalae</taxon>
        <taxon>rosids</taxon>
        <taxon>malvids</taxon>
        <taxon>Malvales</taxon>
        <taxon>Malvaceae</taxon>
        <taxon>Grewioideae</taxon>
        <taxon>Apeibeae</taxon>
        <taxon>Corchorus</taxon>
    </lineage>
</organism>
<dbReference type="AlphaFoldDB" id="A0A1R3KLV4"/>
<evidence type="ECO:0000256" key="1">
    <source>
        <dbReference type="ARBA" id="ARBA00023015"/>
    </source>
</evidence>
<evidence type="ECO:0000313" key="3">
    <source>
        <dbReference type="EMBL" id="OMP08066.1"/>
    </source>
</evidence>
<dbReference type="GO" id="GO:0006355">
    <property type="term" value="P:regulation of DNA-templated transcription"/>
    <property type="evidence" value="ECO:0007669"/>
    <property type="project" value="InterPro"/>
</dbReference>
<name>A0A1R3KLV4_9ROSI</name>
<keyword evidence="2" id="KW-0804">Transcription</keyword>
<evidence type="ECO:0000256" key="2">
    <source>
        <dbReference type="ARBA" id="ARBA00023163"/>
    </source>
</evidence>